<dbReference type="GO" id="GO:0005886">
    <property type="term" value="C:plasma membrane"/>
    <property type="evidence" value="ECO:0007669"/>
    <property type="project" value="UniProtKB-SubCell"/>
</dbReference>
<feature type="region of interest" description="Disordered" evidence="8">
    <location>
        <begin position="340"/>
        <end position="370"/>
    </location>
</feature>
<dbReference type="CDD" id="cd08010">
    <property type="entry name" value="MltG_like"/>
    <property type="match status" value="1"/>
</dbReference>
<evidence type="ECO:0000256" key="1">
    <source>
        <dbReference type="ARBA" id="ARBA00022475"/>
    </source>
</evidence>
<dbReference type="Pfam" id="PF02618">
    <property type="entry name" value="YceG"/>
    <property type="match status" value="1"/>
</dbReference>
<evidence type="ECO:0000256" key="3">
    <source>
        <dbReference type="ARBA" id="ARBA00022989"/>
    </source>
</evidence>
<keyword evidence="4 7" id="KW-0472">Membrane</keyword>
<evidence type="ECO:0000256" key="8">
    <source>
        <dbReference type="SAM" id="MobiDB-lite"/>
    </source>
</evidence>
<evidence type="ECO:0000256" key="2">
    <source>
        <dbReference type="ARBA" id="ARBA00022692"/>
    </source>
</evidence>
<evidence type="ECO:0000256" key="5">
    <source>
        <dbReference type="ARBA" id="ARBA00023239"/>
    </source>
</evidence>
<dbReference type="Proteomes" id="UP000257240">
    <property type="component" value="Unassembled WGS sequence"/>
</dbReference>
<dbReference type="Gene3D" id="3.30.1490.480">
    <property type="entry name" value="Endolytic murein transglycosylase"/>
    <property type="match status" value="2"/>
</dbReference>
<feature type="compositionally biased region" description="Basic and acidic residues" evidence="8">
    <location>
        <begin position="356"/>
        <end position="370"/>
    </location>
</feature>
<comment type="similarity">
    <text evidence="7">Belongs to the transglycosylase MltG family.</text>
</comment>
<dbReference type="GO" id="GO:0009252">
    <property type="term" value="P:peptidoglycan biosynthetic process"/>
    <property type="evidence" value="ECO:0007669"/>
    <property type="project" value="UniProtKB-UniRule"/>
</dbReference>
<keyword evidence="3 7" id="KW-1133">Transmembrane helix</keyword>
<evidence type="ECO:0000313" key="10">
    <source>
        <dbReference type="Proteomes" id="UP000257240"/>
    </source>
</evidence>
<dbReference type="Gene3D" id="3.30.160.60">
    <property type="entry name" value="Classic Zinc Finger"/>
    <property type="match status" value="1"/>
</dbReference>
<dbReference type="RefSeq" id="WP_081856486.1">
    <property type="nucleotide sequence ID" value="NZ_DAINLL010000009.1"/>
</dbReference>
<comment type="catalytic activity">
    <reaction evidence="7">
        <text>a peptidoglycan chain = a peptidoglycan chain with N-acetyl-1,6-anhydromuramyl-[peptide] at the reducing end + a peptidoglycan chain with N-acetylglucosamine at the non-reducing end.</text>
        <dbReference type="EC" id="4.2.2.29"/>
    </reaction>
</comment>
<dbReference type="InterPro" id="IPR003770">
    <property type="entry name" value="MLTG-like"/>
</dbReference>
<dbReference type="NCBIfam" id="TIGR00247">
    <property type="entry name" value="endolytic transglycosylase MltG"/>
    <property type="match status" value="1"/>
</dbReference>
<dbReference type="PANTHER" id="PTHR30518">
    <property type="entry name" value="ENDOLYTIC MUREIN TRANSGLYCOSYLASE"/>
    <property type="match status" value="1"/>
</dbReference>
<proteinExistence type="inferred from homology"/>
<feature type="compositionally biased region" description="Polar residues" evidence="8">
    <location>
        <begin position="340"/>
        <end position="350"/>
    </location>
</feature>
<sequence>MKFSRRKNKKWMLTFGLVIFCVLILGFLGYYFEGLEPVVKGPTKEFKVVEIKKGESAWAIAQKLKNHGIIKSSVVFYLEALRKGYYHKLKPGEYGFYLNQSLSEILTMLVEGKVLAKKITIPEGYTLWQIADLLEKNEICRKEDFLKLAESPQTAKQYGLPGPTLEGYLFPDTYYFYRNSHPGQVVKTMVDNFWKHWKKYEEVAKKQKKSLKEVITLASIVEKEAYLNSEKPVIAAVYLNRIKKKMPLQADPTINYALKSFRRLTYKDYYQVKSPYNTYLNPGLPPTPIGNPGEASIKAVLFPAKVPYLYFVAAGNGSHVFSVTYKEHLEAINKIRETPKNSVSNQTSENLVYKTPSDKPSTEPKSDTKL</sequence>
<comment type="subcellular location">
    <subcellularLocation>
        <location evidence="7">Cell membrane</location>
        <topology evidence="7">Single-pass membrane protein</topology>
    </subcellularLocation>
</comment>
<dbReference type="EMBL" id="DLVE01000080">
    <property type="protein sequence ID" value="HAA84396.1"/>
    <property type="molecule type" value="Genomic_DNA"/>
</dbReference>
<protein>
    <recommendedName>
        <fullName evidence="7">Endolytic murein transglycosylase</fullName>
        <ecNumber evidence="7">4.2.2.29</ecNumber>
    </recommendedName>
    <alternativeName>
        <fullName evidence="7">Peptidoglycan lytic transglycosylase</fullName>
    </alternativeName>
    <alternativeName>
        <fullName evidence="7">Peptidoglycan polymerization terminase</fullName>
    </alternativeName>
</protein>
<keyword evidence="5 7" id="KW-0456">Lyase</keyword>
<dbReference type="AlphaFoldDB" id="A0A124FKR9"/>
<name>A0A124FKR9_9BACT</name>
<dbReference type="GO" id="GO:0071555">
    <property type="term" value="P:cell wall organization"/>
    <property type="evidence" value="ECO:0007669"/>
    <property type="project" value="UniProtKB-KW"/>
</dbReference>
<keyword evidence="2 7" id="KW-0812">Transmembrane</keyword>
<comment type="caution">
    <text evidence="9">The sequence shown here is derived from an EMBL/GenBank/DDBJ whole genome shotgun (WGS) entry which is preliminary data.</text>
</comment>
<gene>
    <name evidence="7 9" type="primary">mltG</name>
    <name evidence="9" type="ORF">DCE01_06410</name>
</gene>
<dbReference type="HAMAP" id="MF_02065">
    <property type="entry name" value="MltG"/>
    <property type="match status" value="1"/>
</dbReference>
<dbReference type="PANTHER" id="PTHR30518:SF2">
    <property type="entry name" value="ENDOLYTIC MUREIN TRANSGLYCOSYLASE"/>
    <property type="match status" value="1"/>
</dbReference>
<keyword evidence="1 7" id="KW-1003">Cell membrane</keyword>
<feature type="site" description="Important for catalytic activity" evidence="7">
    <location>
        <position position="224"/>
    </location>
</feature>
<organism evidence="9 10">
    <name type="scientific">Thermodesulfobacterium commune</name>
    <dbReference type="NCBI Taxonomy" id="1741"/>
    <lineage>
        <taxon>Bacteria</taxon>
        <taxon>Pseudomonadati</taxon>
        <taxon>Thermodesulfobacteriota</taxon>
        <taxon>Thermodesulfobacteria</taxon>
        <taxon>Thermodesulfobacteriales</taxon>
        <taxon>Thermodesulfobacteriaceae</taxon>
        <taxon>Thermodesulfobacterium</taxon>
    </lineage>
</organism>
<feature type="transmembrane region" description="Helical" evidence="7">
    <location>
        <begin position="12"/>
        <end position="32"/>
    </location>
</feature>
<dbReference type="EC" id="4.2.2.29" evidence="7"/>
<accession>A0A124FKR9</accession>
<evidence type="ECO:0000313" key="9">
    <source>
        <dbReference type="EMBL" id="HAA84396.1"/>
    </source>
</evidence>
<evidence type="ECO:0000256" key="6">
    <source>
        <dbReference type="ARBA" id="ARBA00023316"/>
    </source>
</evidence>
<evidence type="ECO:0000256" key="4">
    <source>
        <dbReference type="ARBA" id="ARBA00023136"/>
    </source>
</evidence>
<evidence type="ECO:0000256" key="7">
    <source>
        <dbReference type="HAMAP-Rule" id="MF_02065"/>
    </source>
</evidence>
<dbReference type="GO" id="GO:0008932">
    <property type="term" value="F:lytic endotransglycosylase activity"/>
    <property type="evidence" value="ECO:0007669"/>
    <property type="project" value="UniProtKB-UniRule"/>
</dbReference>
<reference evidence="9 10" key="1">
    <citation type="journal article" date="2018" name="Nat. Biotechnol.">
        <title>A standardized bacterial taxonomy based on genome phylogeny substantially revises the tree of life.</title>
        <authorList>
            <person name="Parks D.H."/>
            <person name="Chuvochina M."/>
            <person name="Waite D.W."/>
            <person name="Rinke C."/>
            <person name="Skarshewski A."/>
            <person name="Chaumeil P.A."/>
            <person name="Hugenholtz P."/>
        </authorList>
    </citation>
    <scope>NUCLEOTIDE SEQUENCE [LARGE SCALE GENOMIC DNA]</scope>
    <source>
        <strain evidence="9">UBA12529</strain>
    </source>
</reference>
<keyword evidence="6 7" id="KW-0961">Cell wall biogenesis/degradation</keyword>
<comment type="function">
    <text evidence="7">Functions as a peptidoglycan terminase that cleaves nascent peptidoglycan strands endolytically to terminate their elongation.</text>
</comment>